<evidence type="ECO:0008006" key="4">
    <source>
        <dbReference type="Google" id="ProtNLM"/>
    </source>
</evidence>
<dbReference type="Proteomes" id="UP001642409">
    <property type="component" value="Unassembled WGS sequence"/>
</dbReference>
<gene>
    <name evidence="2" type="ORF">HINF_LOCUS73887</name>
    <name evidence="1" type="ORF">HINF_LOCUS9317</name>
</gene>
<protein>
    <recommendedName>
        <fullName evidence="4">Major capsid protein</fullName>
    </recommendedName>
</protein>
<reference evidence="1" key="1">
    <citation type="submission" date="2023-06" db="EMBL/GenBank/DDBJ databases">
        <authorList>
            <person name="Kurt Z."/>
        </authorList>
    </citation>
    <scope>NUCLEOTIDE SEQUENCE</scope>
</reference>
<reference evidence="2 3" key="2">
    <citation type="submission" date="2024-07" db="EMBL/GenBank/DDBJ databases">
        <authorList>
            <person name="Akdeniz Z."/>
        </authorList>
    </citation>
    <scope>NUCLEOTIDE SEQUENCE [LARGE SCALE GENOMIC DNA]</scope>
</reference>
<evidence type="ECO:0000313" key="3">
    <source>
        <dbReference type="Proteomes" id="UP001642409"/>
    </source>
</evidence>
<evidence type="ECO:0000313" key="1">
    <source>
        <dbReference type="EMBL" id="CAI9921672.1"/>
    </source>
</evidence>
<sequence>MSNEVNVVPAHVQQIENLGNTLYVSSSSDGVSINQQLVVKTGSGAVDTESNLRQTGGDVFQWQIQNIQKSTISTTASHIKYTMQFAIEFPVDKSICGHYWVDKNILYRQKLVYASSGAGISYGPVEALCTTAMNSLFPIQEATVVYGNIQDTIVNVFRNSAYQQMYLPEDFQTTMNDQWFEGKNYIIDEYVLPFDEKTNVLLAKSTQWADGTHSNQNIIKKGSDNKLYWVFYKEFRIPLNMLHRVFNFSNNFFTAALYRDNMELQVKLQQHSMAKCFASDKIFSNVYTGICAFDLILQNKNSQSVQSDVQSKQFIIQNQIGIDVSPMSTSVKQLQEQQVTIGHQSVNAISKAFVQYDATESDSVYLHQRFTPFKAASIITYEQKRLDNCVNALSGDSTAYVTQNHQQDFIFFSDFNIMRGDASKLFYTSNLTTLEQFRKEILRSTNSIQQYDRGLSPAFYTYFDWLCKYAFTFTNLEMFSMDEPSHDVIFDGYNSQLNKIIIRSSVKEYRNNKAIDIGDKTQLPINADFNTLQSLIYQFYDLQMKIDVKQGTLVLGEKFI</sequence>
<dbReference type="EMBL" id="CATOUU010000228">
    <property type="protein sequence ID" value="CAI9921672.1"/>
    <property type="molecule type" value="Genomic_DNA"/>
</dbReference>
<name>A0AA86TP19_9EUKA</name>
<dbReference type="AlphaFoldDB" id="A0AA86TP19"/>
<comment type="caution">
    <text evidence="1">The sequence shown here is derived from an EMBL/GenBank/DDBJ whole genome shotgun (WGS) entry which is preliminary data.</text>
</comment>
<accession>A0AA86TP19</accession>
<proteinExistence type="predicted"/>
<keyword evidence="3" id="KW-1185">Reference proteome</keyword>
<evidence type="ECO:0000313" key="2">
    <source>
        <dbReference type="EMBL" id="CAL6106704.1"/>
    </source>
</evidence>
<organism evidence="1">
    <name type="scientific">Hexamita inflata</name>
    <dbReference type="NCBI Taxonomy" id="28002"/>
    <lineage>
        <taxon>Eukaryota</taxon>
        <taxon>Metamonada</taxon>
        <taxon>Diplomonadida</taxon>
        <taxon>Hexamitidae</taxon>
        <taxon>Hexamitinae</taxon>
        <taxon>Hexamita</taxon>
    </lineage>
</organism>
<dbReference type="EMBL" id="CAXDID020000615">
    <property type="protein sequence ID" value="CAL6106704.1"/>
    <property type="molecule type" value="Genomic_DNA"/>
</dbReference>